<evidence type="ECO:0000313" key="9">
    <source>
        <dbReference type="EMBL" id="MBW7458132.1"/>
    </source>
</evidence>
<dbReference type="GO" id="GO:0008483">
    <property type="term" value="F:transaminase activity"/>
    <property type="evidence" value="ECO:0007669"/>
    <property type="project" value="UniProtKB-KW"/>
</dbReference>
<evidence type="ECO:0000256" key="6">
    <source>
        <dbReference type="ARBA" id="ARBA00023125"/>
    </source>
</evidence>
<dbReference type="InterPro" id="IPR000524">
    <property type="entry name" value="Tscrpt_reg_HTH_GntR"/>
</dbReference>
<dbReference type="CDD" id="cd07377">
    <property type="entry name" value="WHTH_GntR"/>
    <property type="match status" value="1"/>
</dbReference>
<dbReference type="RefSeq" id="WP_210039603.1">
    <property type="nucleotide sequence ID" value="NZ_JBHLVU010000005.1"/>
</dbReference>
<keyword evidence="5" id="KW-0805">Transcription regulation</keyword>
<keyword evidence="3 9" id="KW-0032">Aminotransferase</keyword>
<dbReference type="SUPFAM" id="SSF46785">
    <property type="entry name" value="Winged helix' DNA-binding domain"/>
    <property type="match status" value="1"/>
</dbReference>
<dbReference type="Gene3D" id="1.10.10.10">
    <property type="entry name" value="Winged helix-like DNA-binding domain superfamily/Winged helix DNA-binding domain"/>
    <property type="match status" value="1"/>
</dbReference>
<evidence type="ECO:0000259" key="8">
    <source>
        <dbReference type="PROSITE" id="PS50949"/>
    </source>
</evidence>
<dbReference type="InterPro" id="IPR036390">
    <property type="entry name" value="WH_DNA-bd_sf"/>
</dbReference>
<keyword evidence="4" id="KW-0663">Pyridoxal phosphate</keyword>
<evidence type="ECO:0000256" key="1">
    <source>
        <dbReference type="ARBA" id="ARBA00001933"/>
    </source>
</evidence>
<reference evidence="9 10" key="1">
    <citation type="submission" date="2021-07" db="EMBL/GenBank/DDBJ databases">
        <title>Paenibacillus radiodurans sp. nov., isolated from the southeastern edge of Tengger Desert.</title>
        <authorList>
            <person name="Zhang G."/>
        </authorList>
    </citation>
    <scope>NUCLEOTIDE SEQUENCE [LARGE SCALE GENOMIC DNA]</scope>
    <source>
        <strain evidence="9 10">CCM 7311</strain>
    </source>
</reference>
<dbReference type="CDD" id="cd00609">
    <property type="entry name" value="AAT_like"/>
    <property type="match status" value="1"/>
</dbReference>
<keyword evidence="7" id="KW-0804">Transcription</keyword>
<keyword evidence="3 9" id="KW-0808">Transferase</keyword>
<dbReference type="EMBL" id="JAHZIK010001080">
    <property type="protein sequence ID" value="MBW7458132.1"/>
    <property type="molecule type" value="Genomic_DNA"/>
</dbReference>
<name>A0ABS7CB41_9BACL</name>
<gene>
    <name evidence="9" type="ORF">K0U00_29235</name>
</gene>
<comment type="similarity">
    <text evidence="2">In the C-terminal section; belongs to the class-I pyridoxal-phosphate-dependent aminotransferase family.</text>
</comment>
<organism evidence="9 10">
    <name type="scientific">Paenibacillus sepulcri</name>
    <dbReference type="NCBI Taxonomy" id="359917"/>
    <lineage>
        <taxon>Bacteria</taxon>
        <taxon>Bacillati</taxon>
        <taxon>Bacillota</taxon>
        <taxon>Bacilli</taxon>
        <taxon>Bacillales</taxon>
        <taxon>Paenibacillaceae</taxon>
        <taxon>Paenibacillus</taxon>
    </lineage>
</organism>
<comment type="caution">
    <text evidence="9">The sequence shown here is derived from an EMBL/GenBank/DDBJ whole genome shotgun (WGS) entry which is preliminary data.</text>
</comment>
<dbReference type="Pfam" id="PF00392">
    <property type="entry name" value="GntR"/>
    <property type="match status" value="1"/>
</dbReference>
<feature type="domain" description="HTH gntR-type" evidence="8">
    <location>
        <begin position="11"/>
        <end position="79"/>
    </location>
</feature>
<dbReference type="SUPFAM" id="SSF53383">
    <property type="entry name" value="PLP-dependent transferases"/>
    <property type="match status" value="1"/>
</dbReference>
<protein>
    <submittedName>
        <fullName evidence="9">Aminotransferase class I/II-fold pyridoxal phosphate-dependent enzyme</fullName>
    </submittedName>
</protein>
<proteinExistence type="inferred from homology"/>
<dbReference type="Gene3D" id="3.90.1150.10">
    <property type="entry name" value="Aspartate Aminotransferase, domain 1"/>
    <property type="match status" value="1"/>
</dbReference>
<keyword evidence="6" id="KW-0238">DNA-binding</keyword>
<evidence type="ECO:0000313" key="10">
    <source>
        <dbReference type="Proteomes" id="UP001519887"/>
    </source>
</evidence>
<evidence type="ECO:0000256" key="5">
    <source>
        <dbReference type="ARBA" id="ARBA00023015"/>
    </source>
</evidence>
<dbReference type="Proteomes" id="UP001519887">
    <property type="component" value="Unassembled WGS sequence"/>
</dbReference>
<dbReference type="InterPro" id="IPR051446">
    <property type="entry name" value="HTH_trans_reg/aminotransferase"/>
</dbReference>
<sequence length="477" mass="53514">MEWKPAKSSGIAVYKQIANDIEHRIISGEFPSGSWLPSERLLAARLNVNRSTVISAYDELHAAGLVKRVKGTGTLVSTELWNDADKRLPDWESYVKGGFFQLNNPINRQIYQLVHSGDDIVNFAVGELSPDLLPVSFMQHIQHTMEISQYLGYEHIQGNLKLRDAICAHLKAYRSIDSASSSLLITSGAQQALHLIIQSLLNPGDAVIIEDPSYAFSLPIFHSAGLRTFPLPTFEDGIDPDEILALHKKHRIKMIFLNPNFQNPTGTLISMEKRRKVLDISTKYGIPIVEDDPYSLTEYEGRSVQTLKSMDKDGTVIYISSLSKIIASGLRIGWILGPRSIVNRMADAKQQIDYGHPNYPQWIAAQLLSSEQFDAHIRKLRHGLRNKRDRIIRSLDKYFKGSADYFVPEGGIHLWCKLAIEGTEHQLFKEAVKQGVVFAPGTTLGSSTCHIRLTFSRADDNEIEEGIRRLAEAASRL</sequence>
<dbReference type="PANTHER" id="PTHR46577:SF2">
    <property type="entry name" value="TRANSCRIPTIONAL REGULATORY PROTEIN"/>
    <property type="match status" value="1"/>
</dbReference>
<dbReference type="PROSITE" id="PS50949">
    <property type="entry name" value="HTH_GNTR"/>
    <property type="match status" value="1"/>
</dbReference>
<evidence type="ECO:0000256" key="7">
    <source>
        <dbReference type="ARBA" id="ARBA00023163"/>
    </source>
</evidence>
<dbReference type="PRINTS" id="PR00035">
    <property type="entry name" value="HTHGNTR"/>
</dbReference>
<dbReference type="Pfam" id="PF00155">
    <property type="entry name" value="Aminotran_1_2"/>
    <property type="match status" value="1"/>
</dbReference>
<dbReference type="SMART" id="SM00345">
    <property type="entry name" value="HTH_GNTR"/>
    <property type="match status" value="1"/>
</dbReference>
<evidence type="ECO:0000256" key="4">
    <source>
        <dbReference type="ARBA" id="ARBA00022898"/>
    </source>
</evidence>
<evidence type="ECO:0000256" key="3">
    <source>
        <dbReference type="ARBA" id="ARBA00022576"/>
    </source>
</evidence>
<comment type="cofactor">
    <cofactor evidence="1">
        <name>pyridoxal 5'-phosphate</name>
        <dbReference type="ChEBI" id="CHEBI:597326"/>
    </cofactor>
</comment>
<dbReference type="InterPro" id="IPR015421">
    <property type="entry name" value="PyrdxlP-dep_Trfase_major"/>
</dbReference>
<dbReference type="Gene3D" id="3.40.640.10">
    <property type="entry name" value="Type I PLP-dependent aspartate aminotransferase-like (Major domain)"/>
    <property type="match status" value="1"/>
</dbReference>
<dbReference type="InterPro" id="IPR004839">
    <property type="entry name" value="Aminotransferase_I/II_large"/>
</dbReference>
<keyword evidence="10" id="KW-1185">Reference proteome</keyword>
<dbReference type="InterPro" id="IPR015424">
    <property type="entry name" value="PyrdxlP-dep_Trfase"/>
</dbReference>
<accession>A0ABS7CB41</accession>
<dbReference type="InterPro" id="IPR036388">
    <property type="entry name" value="WH-like_DNA-bd_sf"/>
</dbReference>
<evidence type="ECO:0000256" key="2">
    <source>
        <dbReference type="ARBA" id="ARBA00005384"/>
    </source>
</evidence>
<dbReference type="PANTHER" id="PTHR46577">
    <property type="entry name" value="HTH-TYPE TRANSCRIPTIONAL REGULATORY PROTEIN GABR"/>
    <property type="match status" value="1"/>
</dbReference>
<dbReference type="InterPro" id="IPR015422">
    <property type="entry name" value="PyrdxlP-dep_Trfase_small"/>
</dbReference>